<sequence length="513" mass="60881">SKQHMPQLLQINGNECQKLQILKLLYIHQQALYCNEIKYQFNQKYYNAKAMLQIIVKHLAVYFNEQPDYKQADGYFCQEQIRKFMQIMLVDQQVLGDLYYSDDTKKHLFLSTGNYNQSKIKQFFQNIEMPQNNVIHAQSVHYIIFSEYQMEKNGSNQLQLFREVRSLILSSTYNCSFYFYQISRNYTECLAVKPQSKVQRASLDSMQIFEEQSDHNEYIVDHLQSVELDIPSGLLVSDEDFSEYPDGSAAKIIIQSLKTNQNHKMLQRHRNQIQNPIIQKFVQLLSQNQLSNAFLMETVKKLMSEQINLSFHCNKFIFKNLKTFYRELLSSHGEFQVLLSFKCVILILCTLKEQKEVPYFKNLIQQELRNAVYYQQNVIEEEVHEVLHYPNTSFVPKMIRQKQIFKVRSLKQAPKFDEMTIIKPIVSKIITQNVVQKKQIQNDQQEALHKPLQMLKEHFYQSVENCRMFELNAKIVLQKIESRLKIVEQRLNSIDKKQFSIAEQYSMIEVLNE</sequence>
<name>A0A146JYN3_9EUKA</name>
<feature type="non-terminal residue" evidence="1">
    <location>
        <position position="1"/>
    </location>
</feature>
<protein>
    <submittedName>
        <fullName evidence="1">Uncharacterized protein</fullName>
    </submittedName>
</protein>
<evidence type="ECO:0000313" key="1">
    <source>
        <dbReference type="EMBL" id="JAP89820.1"/>
    </source>
</evidence>
<proteinExistence type="predicted"/>
<gene>
    <name evidence="1" type="ORF">TPC1_30685</name>
</gene>
<reference evidence="1" key="1">
    <citation type="submission" date="2015-07" db="EMBL/GenBank/DDBJ databases">
        <title>Adaptation to a free-living lifestyle via gene acquisitions in the diplomonad Trepomonas sp. PC1.</title>
        <authorList>
            <person name="Xu F."/>
            <person name="Jerlstrom-Hultqvist J."/>
            <person name="Kolisko M."/>
            <person name="Simpson A.G.B."/>
            <person name="Roger A.J."/>
            <person name="Svard S.G."/>
            <person name="Andersson J.O."/>
        </authorList>
    </citation>
    <scope>NUCLEOTIDE SEQUENCE</scope>
    <source>
        <strain evidence="1">PC1</strain>
    </source>
</reference>
<organism evidence="1">
    <name type="scientific">Trepomonas sp. PC1</name>
    <dbReference type="NCBI Taxonomy" id="1076344"/>
    <lineage>
        <taxon>Eukaryota</taxon>
        <taxon>Metamonada</taxon>
        <taxon>Diplomonadida</taxon>
        <taxon>Hexamitidae</taxon>
        <taxon>Hexamitinae</taxon>
        <taxon>Trepomonas</taxon>
    </lineage>
</organism>
<dbReference type="AlphaFoldDB" id="A0A146JYN3"/>
<dbReference type="EMBL" id="GDID01006786">
    <property type="protein sequence ID" value="JAP89820.1"/>
    <property type="molecule type" value="Transcribed_RNA"/>
</dbReference>
<accession>A0A146JYN3</accession>